<evidence type="ECO:0000313" key="2">
    <source>
        <dbReference type="Proteomes" id="UP000275267"/>
    </source>
</evidence>
<gene>
    <name evidence="1" type="ORF">C2845_PM07G01670</name>
</gene>
<keyword evidence="2" id="KW-1185">Reference proteome</keyword>
<dbReference type="AlphaFoldDB" id="A0A3L6SGF2"/>
<organism evidence="1 2">
    <name type="scientific">Panicum miliaceum</name>
    <name type="common">Proso millet</name>
    <name type="synonym">Broomcorn millet</name>
    <dbReference type="NCBI Taxonomy" id="4540"/>
    <lineage>
        <taxon>Eukaryota</taxon>
        <taxon>Viridiplantae</taxon>
        <taxon>Streptophyta</taxon>
        <taxon>Embryophyta</taxon>
        <taxon>Tracheophyta</taxon>
        <taxon>Spermatophyta</taxon>
        <taxon>Magnoliopsida</taxon>
        <taxon>Liliopsida</taxon>
        <taxon>Poales</taxon>
        <taxon>Poaceae</taxon>
        <taxon>PACMAD clade</taxon>
        <taxon>Panicoideae</taxon>
        <taxon>Panicodae</taxon>
        <taxon>Paniceae</taxon>
        <taxon>Panicinae</taxon>
        <taxon>Panicum</taxon>
        <taxon>Panicum sect. Panicum</taxon>
    </lineage>
</organism>
<proteinExistence type="predicted"/>
<comment type="caution">
    <text evidence="1">The sequence shown here is derived from an EMBL/GenBank/DDBJ whole genome shotgun (WGS) entry which is preliminary data.</text>
</comment>
<name>A0A3L6SGF2_PANMI</name>
<dbReference type="EMBL" id="PQIB02000004">
    <property type="protein sequence ID" value="RLN21659.1"/>
    <property type="molecule type" value="Genomic_DNA"/>
</dbReference>
<protein>
    <submittedName>
        <fullName evidence="1">Uncharacterized protein</fullName>
    </submittedName>
</protein>
<sequence>MRPTTVQMPCDFQVSLVDLMDNSLLFFLPQLEDSNVAQCCAMSTQHSNVGAVSFVSIDIPDVLPDLAAGNDLQVLRDLLPEVPVTSPDPEGSGDESGASLRKLAKMLLAV</sequence>
<accession>A0A3L6SGF2</accession>
<evidence type="ECO:0000313" key="1">
    <source>
        <dbReference type="EMBL" id="RLN21659.1"/>
    </source>
</evidence>
<dbReference type="Proteomes" id="UP000275267">
    <property type="component" value="Unassembled WGS sequence"/>
</dbReference>
<reference evidence="2" key="1">
    <citation type="journal article" date="2019" name="Nat. Commun.">
        <title>The genome of broomcorn millet.</title>
        <authorList>
            <person name="Zou C."/>
            <person name="Miki D."/>
            <person name="Li D."/>
            <person name="Tang Q."/>
            <person name="Xiao L."/>
            <person name="Rajput S."/>
            <person name="Deng P."/>
            <person name="Jia W."/>
            <person name="Huang R."/>
            <person name="Zhang M."/>
            <person name="Sun Y."/>
            <person name="Hu J."/>
            <person name="Fu X."/>
            <person name="Schnable P.S."/>
            <person name="Li F."/>
            <person name="Zhang H."/>
            <person name="Feng B."/>
            <person name="Zhu X."/>
            <person name="Liu R."/>
            <person name="Schnable J.C."/>
            <person name="Zhu J.-K."/>
            <person name="Zhang H."/>
        </authorList>
    </citation>
    <scope>NUCLEOTIDE SEQUENCE [LARGE SCALE GENOMIC DNA]</scope>
</reference>